<dbReference type="CDD" id="cd00303">
    <property type="entry name" value="retropepsin_like"/>
    <property type="match status" value="1"/>
</dbReference>
<name>A0A151IGP3_9HYME</name>
<proteinExistence type="predicted"/>
<dbReference type="STRING" id="456900.A0A151IGP3"/>
<evidence type="ECO:0000313" key="2">
    <source>
        <dbReference type="Proteomes" id="UP000078542"/>
    </source>
</evidence>
<dbReference type="EMBL" id="KQ977691">
    <property type="protein sequence ID" value="KYN00577.1"/>
    <property type="molecule type" value="Genomic_DNA"/>
</dbReference>
<dbReference type="Gene3D" id="2.40.70.10">
    <property type="entry name" value="Acid Proteases"/>
    <property type="match status" value="1"/>
</dbReference>
<dbReference type="GO" id="GO:0071897">
    <property type="term" value="P:DNA biosynthetic process"/>
    <property type="evidence" value="ECO:0007669"/>
    <property type="project" value="UniProtKB-ARBA"/>
</dbReference>
<dbReference type="PANTHER" id="PTHR47331">
    <property type="entry name" value="PHD-TYPE DOMAIN-CONTAINING PROTEIN"/>
    <property type="match status" value="1"/>
</dbReference>
<gene>
    <name evidence="1" type="ORF">ALC62_08646</name>
</gene>
<sequence length="904" mass="101408">MPKVDNEDAASLQRRRKMIIAACTRICTFTEAIASVTPSIAAQLGERCAKLDRYWTDYDSVQTNLELIDESEEAHRAPFEDFHYALCAQIRELLYPATAQRVAASPSRWSSSVVSRESFGHIRLPKLELPKFSGKYDEWCPFFDSFNSLIHENASLSPVQRLQYLRASLTGDAFKVISALEISDTNYQVAWDLLKERYDNKRAIVQSHIQAILDLPTMAKENVAELRQITDGATRHIHALQALKRPTAQWDDLLVYILSNKLDALTSREWQLSLVGPALPTLKQFTDFAHRCITLETSRAASKNVNTRSQSQSSAKQQSCVASIKIKFSFCKGEHLIYHCEKLIALPVPQRIAEIKKRKICINCLRSVDHTSNKCPSGNCKICKAKHNTLLHLAAATSVKSDISESGDRGSVDAPALATSPAPVVMSGLATPDRSDVMLSTVLAYVYDANGCRRACRVLLDSGSQINFISRHLADALDIKTRSSDISISGINNVTTRAFQAAEIRLHSRTSSFSILVDCIVTEHVTGKLPAFTLKRNAFEIPANLELADPQFHVSSEIDVLIGAEHFWSLLCIGQIKATPSHPTLQKTRFGWILAGRLHTAPKAASHVHSLHASISNKQLHEQLSRFWDVENISAVSNHYTSEEAHCERHFLENMTRTDQGKFIVKLPFKESEPDAFVNSREIALKRLGGIERRLSRDSELKTRYSQFINEYNTLGHMKLISDPPEDPKSFYLPHHCIVKAPAANKFRVVFDASAKDAAGISLNDTLMVGPTVQQDLFTILLRFRTHRFAFSADIVKMYRQILVHPSQTRYQRILWRDDFTSTVATYELSTVTYGTSSASFLATRCLTWLSEHYAGDWPNGSKCVERDFYVDDMLTGADTIDEALIIRDEAIKVLRCGGFELGK</sequence>
<dbReference type="Proteomes" id="UP000078542">
    <property type="component" value="Unassembled WGS sequence"/>
</dbReference>
<dbReference type="InterPro" id="IPR021109">
    <property type="entry name" value="Peptidase_aspartic_dom_sf"/>
</dbReference>
<dbReference type="InterPro" id="IPR005312">
    <property type="entry name" value="DUF1759"/>
</dbReference>
<dbReference type="PANTHER" id="PTHR47331:SF5">
    <property type="entry name" value="RIBONUCLEASE H"/>
    <property type="match status" value="1"/>
</dbReference>
<dbReference type="Pfam" id="PF03564">
    <property type="entry name" value="DUF1759"/>
    <property type="match status" value="1"/>
</dbReference>
<dbReference type="AlphaFoldDB" id="A0A151IGP3"/>
<keyword evidence="2" id="KW-1185">Reference proteome</keyword>
<evidence type="ECO:0000313" key="1">
    <source>
        <dbReference type="EMBL" id="KYN00577.1"/>
    </source>
</evidence>
<dbReference type="InterPro" id="IPR043502">
    <property type="entry name" value="DNA/RNA_pol_sf"/>
</dbReference>
<accession>A0A151IGP3</accession>
<organism evidence="1 2">
    <name type="scientific">Cyphomyrmex costatus</name>
    <dbReference type="NCBI Taxonomy" id="456900"/>
    <lineage>
        <taxon>Eukaryota</taxon>
        <taxon>Metazoa</taxon>
        <taxon>Ecdysozoa</taxon>
        <taxon>Arthropoda</taxon>
        <taxon>Hexapoda</taxon>
        <taxon>Insecta</taxon>
        <taxon>Pterygota</taxon>
        <taxon>Neoptera</taxon>
        <taxon>Endopterygota</taxon>
        <taxon>Hymenoptera</taxon>
        <taxon>Apocrita</taxon>
        <taxon>Aculeata</taxon>
        <taxon>Formicoidea</taxon>
        <taxon>Formicidae</taxon>
        <taxon>Myrmicinae</taxon>
        <taxon>Cyphomyrmex</taxon>
    </lineage>
</organism>
<reference evidence="1 2" key="1">
    <citation type="submission" date="2016-03" db="EMBL/GenBank/DDBJ databases">
        <title>Cyphomyrmex costatus WGS genome.</title>
        <authorList>
            <person name="Nygaard S."/>
            <person name="Hu H."/>
            <person name="Boomsma J."/>
            <person name="Zhang G."/>
        </authorList>
    </citation>
    <scope>NUCLEOTIDE SEQUENCE [LARGE SCALE GENOMIC DNA]</scope>
    <source>
        <strain evidence="1">MS0001</strain>
        <tissue evidence="1">Whole body</tissue>
    </source>
</reference>
<dbReference type="SUPFAM" id="SSF56672">
    <property type="entry name" value="DNA/RNA polymerases"/>
    <property type="match status" value="1"/>
</dbReference>
<protein>
    <submittedName>
        <fullName evidence="1">Uncharacterized protein</fullName>
    </submittedName>
</protein>